<evidence type="ECO:0000256" key="1">
    <source>
        <dbReference type="SAM" id="MobiDB-lite"/>
    </source>
</evidence>
<evidence type="ECO:0000256" key="2">
    <source>
        <dbReference type="SAM" id="Phobius"/>
    </source>
</evidence>
<organism evidence="3">
    <name type="scientific">Hordeum vulgare subsp. vulgare</name>
    <name type="common">Domesticated barley</name>
    <dbReference type="NCBI Taxonomy" id="112509"/>
    <lineage>
        <taxon>Eukaryota</taxon>
        <taxon>Viridiplantae</taxon>
        <taxon>Streptophyta</taxon>
        <taxon>Embryophyta</taxon>
        <taxon>Tracheophyta</taxon>
        <taxon>Spermatophyta</taxon>
        <taxon>Magnoliopsida</taxon>
        <taxon>Liliopsida</taxon>
        <taxon>Poales</taxon>
        <taxon>Poaceae</taxon>
        <taxon>BOP clade</taxon>
        <taxon>Pooideae</taxon>
        <taxon>Triticodae</taxon>
        <taxon>Triticeae</taxon>
        <taxon>Hordeinae</taxon>
        <taxon>Hordeum</taxon>
    </lineage>
</organism>
<keyword evidence="2" id="KW-1133">Transmembrane helix</keyword>
<keyword evidence="2" id="KW-0812">Transmembrane</keyword>
<dbReference type="AlphaFoldDB" id="F2EBE2"/>
<feature type="transmembrane region" description="Helical" evidence="2">
    <location>
        <begin position="67"/>
        <end position="90"/>
    </location>
</feature>
<feature type="compositionally biased region" description="Basic and acidic residues" evidence="1">
    <location>
        <begin position="24"/>
        <end position="33"/>
    </location>
</feature>
<name>F2EBE2_HORVV</name>
<proteinExistence type="evidence at transcript level"/>
<dbReference type="EMBL" id="AK373467">
    <property type="protein sequence ID" value="BAK04664.1"/>
    <property type="molecule type" value="mRNA"/>
</dbReference>
<accession>F2EBE2</accession>
<reference evidence="3" key="1">
    <citation type="journal article" date="2011" name="Plant Physiol.">
        <title>Comprehensive sequence analysis of 24,783 barley full-length cDNAs derived from 12 clone libraries.</title>
        <authorList>
            <person name="Matsumoto T."/>
            <person name="Tanaka T."/>
            <person name="Sakai H."/>
            <person name="Amano N."/>
            <person name="Kanamori H."/>
            <person name="Kurita K."/>
            <person name="Kikuta A."/>
            <person name="Kamiya K."/>
            <person name="Yamamoto M."/>
            <person name="Ikawa H."/>
            <person name="Fujii N."/>
            <person name="Hori K."/>
            <person name="Itoh T."/>
            <person name="Sato K."/>
        </authorList>
    </citation>
    <scope>NUCLEOTIDE SEQUENCE</scope>
    <source>
        <tissue evidence="3">Flower</tissue>
    </source>
</reference>
<sequence>MRGREEGIKEGQCADLSRARRSRAREDGLGRQRDPTLQREVLAGGVGIVDKSGECRVFCYCCLPSHLLLVVVGVFSACACVCVIGNLGFLESPRLRCFC</sequence>
<keyword evidence="2" id="KW-0472">Membrane</keyword>
<evidence type="ECO:0000313" key="3">
    <source>
        <dbReference type="EMBL" id="BAK04664.1"/>
    </source>
</evidence>
<protein>
    <submittedName>
        <fullName evidence="3">Predicted protein</fullName>
    </submittedName>
</protein>
<feature type="region of interest" description="Disordered" evidence="1">
    <location>
        <begin position="1"/>
        <end position="33"/>
    </location>
</feature>